<evidence type="ECO:0000313" key="3">
    <source>
        <dbReference type="EMBL" id="KAK5708067.1"/>
    </source>
</evidence>
<evidence type="ECO:0000313" key="4">
    <source>
        <dbReference type="Proteomes" id="UP001310594"/>
    </source>
</evidence>
<dbReference type="InterPro" id="IPR001810">
    <property type="entry name" value="F-box_dom"/>
</dbReference>
<comment type="caution">
    <text evidence="3">The sequence shown here is derived from an EMBL/GenBank/DDBJ whole genome shotgun (WGS) entry which is preliminary data.</text>
</comment>
<dbReference type="SMART" id="SM00256">
    <property type="entry name" value="FBOX"/>
    <property type="match status" value="1"/>
</dbReference>
<dbReference type="CDD" id="cd09917">
    <property type="entry name" value="F-box_SF"/>
    <property type="match status" value="1"/>
</dbReference>
<evidence type="ECO:0000259" key="2">
    <source>
        <dbReference type="SMART" id="SM00256"/>
    </source>
</evidence>
<dbReference type="InterPro" id="IPR036047">
    <property type="entry name" value="F-box-like_dom_sf"/>
</dbReference>
<gene>
    <name evidence="3" type="ORF">LTR97_000607</name>
</gene>
<dbReference type="Proteomes" id="UP001310594">
    <property type="component" value="Unassembled WGS sequence"/>
</dbReference>
<evidence type="ECO:0000256" key="1">
    <source>
        <dbReference type="SAM" id="MobiDB-lite"/>
    </source>
</evidence>
<dbReference type="EMBL" id="JAVRQU010000001">
    <property type="protein sequence ID" value="KAK5708067.1"/>
    <property type="molecule type" value="Genomic_DNA"/>
</dbReference>
<sequence length="241" mass="27133">MATNNVLNLPELLEVILLHLPARDLLFAQKVCKTWKLTVDTTLSIQKALFFAPGTVKDIAYISPTHIPMPKWLATPESARRELSYSDRLAAQECQSFISFAEREGYALNPLLTGCNGLNVVDFRDNPWYRDADPAGSWSRMFVTQPPGSTSAQTDMKTSDGIRLIPGIVLHITQCGDRFGELVKQHRRFVGKVQREKGIWQYQVVNGRPKLINPRVSEPSEDEDEDEDEDEGEDEDGDLGE</sequence>
<organism evidence="3 4">
    <name type="scientific">Elasticomyces elasticus</name>
    <dbReference type="NCBI Taxonomy" id="574655"/>
    <lineage>
        <taxon>Eukaryota</taxon>
        <taxon>Fungi</taxon>
        <taxon>Dikarya</taxon>
        <taxon>Ascomycota</taxon>
        <taxon>Pezizomycotina</taxon>
        <taxon>Dothideomycetes</taxon>
        <taxon>Dothideomycetidae</taxon>
        <taxon>Mycosphaerellales</taxon>
        <taxon>Teratosphaeriaceae</taxon>
        <taxon>Elasticomyces</taxon>
    </lineage>
</organism>
<protein>
    <recommendedName>
        <fullName evidence="2">F-box domain-containing protein</fullName>
    </recommendedName>
</protein>
<dbReference type="AlphaFoldDB" id="A0AAN7VXL3"/>
<reference evidence="3" key="1">
    <citation type="submission" date="2023-08" db="EMBL/GenBank/DDBJ databases">
        <title>Black Yeasts Isolated from many extreme environments.</title>
        <authorList>
            <person name="Coleine C."/>
            <person name="Stajich J.E."/>
            <person name="Selbmann L."/>
        </authorList>
    </citation>
    <scope>NUCLEOTIDE SEQUENCE</scope>
    <source>
        <strain evidence="3">CCFEE 5810</strain>
    </source>
</reference>
<proteinExistence type="predicted"/>
<feature type="region of interest" description="Disordered" evidence="1">
    <location>
        <begin position="210"/>
        <end position="241"/>
    </location>
</feature>
<dbReference type="Pfam" id="PF00646">
    <property type="entry name" value="F-box"/>
    <property type="match status" value="1"/>
</dbReference>
<dbReference type="SUPFAM" id="SSF81383">
    <property type="entry name" value="F-box domain"/>
    <property type="match status" value="1"/>
</dbReference>
<name>A0AAN7VXL3_9PEZI</name>
<accession>A0AAN7VXL3</accession>
<feature type="domain" description="F-box" evidence="2">
    <location>
        <begin position="9"/>
        <end position="48"/>
    </location>
</feature>
<feature type="compositionally biased region" description="Acidic residues" evidence="1">
    <location>
        <begin position="219"/>
        <end position="241"/>
    </location>
</feature>
<dbReference type="Gene3D" id="1.20.1280.50">
    <property type="match status" value="1"/>
</dbReference>